<evidence type="ECO:0000256" key="4">
    <source>
        <dbReference type="ARBA" id="ARBA00022824"/>
    </source>
</evidence>
<feature type="transmembrane region" description="Helical" evidence="12">
    <location>
        <begin position="86"/>
        <end position="107"/>
    </location>
</feature>
<keyword evidence="7" id="KW-0564">Palmitate</keyword>
<dbReference type="EC" id="2.3.1.225" evidence="12"/>
<keyword evidence="8" id="KW-0449">Lipoprotein</keyword>
<evidence type="ECO:0000256" key="6">
    <source>
        <dbReference type="ARBA" id="ARBA00023136"/>
    </source>
</evidence>
<name>A0A8J2T934_ZYGB2</name>
<evidence type="ECO:0000256" key="5">
    <source>
        <dbReference type="ARBA" id="ARBA00022989"/>
    </source>
</evidence>
<evidence type="ECO:0000256" key="3">
    <source>
        <dbReference type="ARBA" id="ARBA00022692"/>
    </source>
</evidence>
<keyword evidence="4" id="KW-0256">Endoplasmic reticulum</keyword>
<protein>
    <recommendedName>
        <fullName evidence="12">Palmitoyltransferase</fullName>
        <ecNumber evidence="12">2.3.1.225</ecNumber>
    </recommendedName>
</protein>
<feature type="domain" description="Palmitoyltransferase DHHC" evidence="13">
    <location>
        <begin position="133"/>
        <end position="250"/>
    </location>
</feature>
<evidence type="ECO:0000256" key="7">
    <source>
        <dbReference type="ARBA" id="ARBA00023139"/>
    </source>
</evidence>
<dbReference type="EMBL" id="HG316460">
    <property type="protein sequence ID" value="CDF90528.1"/>
    <property type="molecule type" value="Genomic_DNA"/>
</dbReference>
<evidence type="ECO:0000256" key="10">
    <source>
        <dbReference type="ARBA" id="ARBA00038463"/>
    </source>
</evidence>
<dbReference type="OrthoDB" id="9909019at2759"/>
<evidence type="ECO:0000256" key="9">
    <source>
        <dbReference type="ARBA" id="ARBA00023315"/>
    </source>
</evidence>
<keyword evidence="9 12" id="KW-0012">Acyltransferase</keyword>
<accession>A0A8J2T934</accession>
<dbReference type="GO" id="GO:0006612">
    <property type="term" value="P:protein targeting to membrane"/>
    <property type="evidence" value="ECO:0007669"/>
    <property type="project" value="TreeGrafter"/>
</dbReference>
<dbReference type="PANTHER" id="PTHR22883:SF489">
    <property type="entry name" value="PALMITOYLTRANSFERASE SWF1"/>
    <property type="match status" value="1"/>
</dbReference>
<organism evidence="14 15">
    <name type="scientific">Zygosaccharomyces bailii (strain CLIB 213 / ATCC 58445 / CBS 680 / BCRC 21525 / NBRC 1098 / NCYC 1416 / NRRL Y-2227)</name>
    <dbReference type="NCBI Taxonomy" id="1333698"/>
    <lineage>
        <taxon>Eukaryota</taxon>
        <taxon>Fungi</taxon>
        <taxon>Dikarya</taxon>
        <taxon>Ascomycota</taxon>
        <taxon>Saccharomycotina</taxon>
        <taxon>Saccharomycetes</taxon>
        <taxon>Saccharomycetales</taxon>
        <taxon>Saccharomycetaceae</taxon>
        <taxon>Zygosaccharomyces</taxon>
    </lineage>
</organism>
<evidence type="ECO:0000256" key="8">
    <source>
        <dbReference type="ARBA" id="ARBA00023288"/>
    </source>
</evidence>
<feature type="transmembrane region" description="Helical" evidence="12">
    <location>
        <begin position="177"/>
        <end position="199"/>
    </location>
</feature>
<dbReference type="AlphaFoldDB" id="A0A8J2T934"/>
<proteinExistence type="inferred from homology"/>
<comment type="subcellular location">
    <subcellularLocation>
        <location evidence="1">Endoplasmic reticulum membrane</location>
        <topology evidence="1">Multi-pass membrane protein</topology>
    </subcellularLocation>
</comment>
<evidence type="ECO:0000256" key="2">
    <source>
        <dbReference type="ARBA" id="ARBA00022679"/>
    </source>
</evidence>
<feature type="transmembrane region" description="Helical" evidence="12">
    <location>
        <begin position="211"/>
        <end position="233"/>
    </location>
</feature>
<feature type="transmembrane region" description="Helical" evidence="12">
    <location>
        <begin position="49"/>
        <end position="74"/>
    </location>
</feature>
<reference evidence="15" key="1">
    <citation type="journal article" date="2013" name="Genome Announc.">
        <title>Genome sequence of the food spoilage yeast Zygosaccharomyces bailii CLIB 213(T).</title>
        <authorList>
            <person name="Galeote V."/>
            <person name="Bigey F."/>
            <person name="Devillers H."/>
            <person name="Neuveglise C."/>
            <person name="Dequin S."/>
        </authorList>
    </citation>
    <scope>NUCLEOTIDE SEQUENCE [LARGE SCALE GENOMIC DNA]</scope>
    <source>
        <strain evidence="15">CLIB 213 / ATCC 58445 / CBS 680 / CCRC 21525 / NBRC 1098 / NCYC 1416 / NRRL Y-2227</strain>
    </source>
</reference>
<dbReference type="PANTHER" id="PTHR22883">
    <property type="entry name" value="ZINC FINGER DHHC DOMAIN CONTAINING PROTEIN"/>
    <property type="match status" value="1"/>
</dbReference>
<dbReference type="GO" id="GO:0005789">
    <property type="term" value="C:endoplasmic reticulum membrane"/>
    <property type="evidence" value="ECO:0007669"/>
    <property type="project" value="UniProtKB-SubCell"/>
</dbReference>
<keyword evidence="3 12" id="KW-0812">Transmembrane</keyword>
<dbReference type="GO" id="GO:0005794">
    <property type="term" value="C:Golgi apparatus"/>
    <property type="evidence" value="ECO:0007669"/>
    <property type="project" value="TreeGrafter"/>
</dbReference>
<keyword evidence="6 12" id="KW-0472">Membrane</keyword>
<evidence type="ECO:0000256" key="12">
    <source>
        <dbReference type="RuleBase" id="RU079119"/>
    </source>
</evidence>
<dbReference type="InterPro" id="IPR001594">
    <property type="entry name" value="Palmitoyltrfase_DHHC"/>
</dbReference>
<keyword evidence="5 12" id="KW-1133">Transmembrane helix</keyword>
<sequence length="326" mass="38111">MLLVLLLSLLVLQIVILLLSPLLKLKWPFSLYYKYVFKPLLQDNDRFRWKFYLIPAFYCSLYIGVLHLVFNGVLPYVSHRLCFLDYLLPIPLFIVLTPAFGLLSATVGPETSKKHSKGALDLFKYDNILFHPGVICPSCRLPKPARSRHCRICNECVLVADHHCVWINNCVGKGNYFYFYAFLLCNTLSMAYSFLRLLYITMTTKSKGYPSSILAFSILSGCFTVICAVFTYLQLDLVRDGMTTNEKDKWYTIHEFMREGRLARSDSGKWFLGYKEADEEQEWYSTNSYDTKMYRLQNFKVIKDAYQIHNIYDEGSMWRNLKRLCT</sequence>
<comment type="catalytic activity">
    <reaction evidence="11 12">
        <text>L-cysteinyl-[protein] + hexadecanoyl-CoA = S-hexadecanoyl-L-cysteinyl-[protein] + CoA</text>
        <dbReference type="Rhea" id="RHEA:36683"/>
        <dbReference type="Rhea" id="RHEA-COMP:10131"/>
        <dbReference type="Rhea" id="RHEA-COMP:11032"/>
        <dbReference type="ChEBI" id="CHEBI:29950"/>
        <dbReference type="ChEBI" id="CHEBI:57287"/>
        <dbReference type="ChEBI" id="CHEBI:57379"/>
        <dbReference type="ChEBI" id="CHEBI:74151"/>
        <dbReference type="EC" id="2.3.1.225"/>
    </reaction>
</comment>
<dbReference type="Pfam" id="PF01529">
    <property type="entry name" value="DHHC"/>
    <property type="match status" value="1"/>
</dbReference>
<evidence type="ECO:0000259" key="13">
    <source>
        <dbReference type="Pfam" id="PF01529"/>
    </source>
</evidence>
<evidence type="ECO:0000313" key="15">
    <source>
        <dbReference type="Proteomes" id="UP000019375"/>
    </source>
</evidence>
<keyword evidence="15" id="KW-1185">Reference proteome</keyword>
<dbReference type="InterPro" id="IPR039859">
    <property type="entry name" value="PFA4/ZDH16/20/ERF2-like"/>
</dbReference>
<dbReference type="GO" id="GO:0019706">
    <property type="term" value="F:protein-cysteine S-palmitoyltransferase activity"/>
    <property type="evidence" value="ECO:0007669"/>
    <property type="project" value="UniProtKB-EC"/>
</dbReference>
<evidence type="ECO:0000256" key="11">
    <source>
        <dbReference type="ARBA" id="ARBA00048048"/>
    </source>
</evidence>
<evidence type="ECO:0000313" key="14">
    <source>
        <dbReference type="EMBL" id="CDF90528.1"/>
    </source>
</evidence>
<dbReference type="Proteomes" id="UP000019375">
    <property type="component" value="Unassembled WGS sequence"/>
</dbReference>
<dbReference type="PROSITE" id="PS50216">
    <property type="entry name" value="DHHC"/>
    <property type="match status" value="1"/>
</dbReference>
<comment type="similarity">
    <text evidence="10">Belongs to the DHHC palmitoyltransferase family. SWF1 subfamily.</text>
</comment>
<gene>
    <name evidence="14" type="ORF">BN860_03092g</name>
</gene>
<comment type="domain">
    <text evidence="12">The DHHC domain is required for palmitoyltransferase activity.</text>
</comment>
<keyword evidence="2 12" id="KW-0808">Transferase</keyword>
<evidence type="ECO:0000256" key="1">
    <source>
        <dbReference type="ARBA" id="ARBA00004477"/>
    </source>
</evidence>